<gene>
    <name evidence="3" type="ORF">SAMN05216290_3756</name>
</gene>
<keyword evidence="2" id="KW-0732">Signal</keyword>
<feature type="compositionally biased region" description="Basic and acidic residues" evidence="1">
    <location>
        <begin position="23"/>
        <end position="33"/>
    </location>
</feature>
<evidence type="ECO:0000256" key="1">
    <source>
        <dbReference type="SAM" id="MobiDB-lite"/>
    </source>
</evidence>
<feature type="signal peptide" evidence="2">
    <location>
        <begin position="1"/>
        <end position="16"/>
    </location>
</feature>
<dbReference type="OrthoDB" id="1115230at2"/>
<proteinExistence type="predicted"/>
<feature type="region of interest" description="Disordered" evidence="1">
    <location>
        <begin position="23"/>
        <end position="45"/>
    </location>
</feature>
<dbReference type="Pfam" id="PF16125">
    <property type="entry name" value="DUF4837"/>
    <property type="match status" value="1"/>
</dbReference>
<dbReference type="AlphaFoldDB" id="A0A1I0RK86"/>
<evidence type="ECO:0008006" key="5">
    <source>
        <dbReference type="Google" id="ProtNLM"/>
    </source>
</evidence>
<dbReference type="STRING" id="1267423.SAMN05216290_3756"/>
<keyword evidence="4" id="KW-1185">Reference proteome</keyword>
<organism evidence="3 4">
    <name type="scientific">Roseivirga pacifica</name>
    <dbReference type="NCBI Taxonomy" id="1267423"/>
    <lineage>
        <taxon>Bacteria</taxon>
        <taxon>Pseudomonadati</taxon>
        <taxon>Bacteroidota</taxon>
        <taxon>Cytophagia</taxon>
        <taxon>Cytophagales</taxon>
        <taxon>Roseivirgaceae</taxon>
        <taxon>Roseivirga</taxon>
    </lineage>
</organism>
<accession>A0A1I0RK86</accession>
<protein>
    <recommendedName>
        <fullName evidence="5">DUF4837 domain-containing protein</fullName>
    </recommendedName>
</protein>
<dbReference type="EMBL" id="FOIR01000004">
    <property type="protein sequence ID" value="SEW41488.1"/>
    <property type="molecule type" value="Genomic_DNA"/>
</dbReference>
<dbReference type="RefSeq" id="WP_090260735.1">
    <property type="nucleotide sequence ID" value="NZ_FOIR01000004.1"/>
</dbReference>
<evidence type="ECO:0000313" key="3">
    <source>
        <dbReference type="EMBL" id="SEW41488.1"/>
    </source>
</evidence>
<dbReference type="Proteomes" id="UP000199437">
    <property type="component" value="Unassembled WGS sequence"/>
</dbReference>
<evidence type="ECO:0000313" key="4">
    <source>
        <dbReference type="Proteomes" id="UP000199437"/>
    </source>
</evidence>
<feature type="chain" id="PRO_5011566027" description="DUF4837 domain-containing protein" evidence="2">
    <location>
        <begin position="17"/>
        <end position="370"/>
    </location>
</feature>
<reference evidence="4" key="1">
    <citation type="submission" date="2016-10" db="EMBL/GenBank/DDBJ databases">
        <authorList>
            <person name="Varghese N."/>
            <person name="Submissions S."/>
        </authorList>
    </citation>
    <scope>NUCLEOTIDE SEQUENCE [LARGE SCALE GENOMIC DNA]</scope>
    <source>
        <strain evidence="4">CGMCC 1.12402</strain>
    </source>
</reference>
<dbReference type="PROSITE" id="PS51257">
    <property type="entry name" value="PROKAR_LIPOPROTEIN"/>
    <property type="match status" value="1"/>
</dbReference>
<name>A0A1I0RK86_9BACT</name>
<sequence length="370" mass="42322">MRKLALLFLVVFTVFACIQSEDKGESTDKDGKTTKTKKRSVALPDASGEPGEIVIIVNKKKYDGPLGDALKEVFLENVPGLTRSEPLFTVRVIEPFEFNRIFKIARNIVYVSSFEGNAAADKWLQGIYSEESRQRIMNNPDSFMQTSGDQYAEGQNILQLYGKDDATLIKNLKENASLIQNYFNMAERKRLAETIRMSSASRAILNKVNNKLDINIKIPAGYELAMLEDDFMWVRFLPAVGANKNLIVYEKEYESQDEFTPENIIKLRNEVGQKYVYGDPENPESYMVTETKYMKPITRTIDFNGHYTVEMKGAWKTNNLSVGGTFVSYTFVDEETNKLYYVEGFVIHPNEDHRELIREMESLITTFKAS</sequence>
<evidence type="ECO:0000256" key="2">
    <source>
        <dbReference type="SAM" id="SignalP"/>
    </source>
</evidence>
<dbReference type="InterPro" id="IPR032286">
    <property type="entry name" value="DUF4837"/>
</dbReference>
<dbReference type="GeneID" id="99988424"/>